<dbReference type="PANTHER" id="PTHR46825:SF7">
    <property type="entry name" value="D-ALANYL-D-ALANINE CARBOXYPEPTIDASE"/>
    <property type="match status" value="1"/>
</dbReference>
<proteinExistence type="predicted"/>
<keyword evidence="3" id="KW-1185">Reference proteome</keyword>
<evidence type="ECO:0000259" key="1">
    <source>
        <dbReference type="Pfam" id="PF00144"/>
    </source>
</evidence>
<dbReference type="RefSeq" id="WP_306747696.1">
    <property type="nucleotide sequence ID" value="NZ_NSDM01000009.1"/>
</dbReference>
<dbReference type="Pfam" id="PF00144">
    <property type="entry name" value="Beta-lactamase"/>
    <property type="match status" value="1"/>
</dbReference>
<sequence length="322" mass="34005">MTAVGVDVLTPLLDPATSAVAVAARQGDHEVLLVAGDAAPGEPATAGTRFEVGSLTKTFTALLLADAVARGEVRHDDPVDRHLATALGEGVTLEGLATHTSGLPRLPPGLLRAAVPAWRTNPYRDFGPEEMAAALRRTRVRRDHRVRYSNFGGAVLGLALAAAAGRPYEDLLAERVCRPLGLRDTGFATTPQATGHLRGRPRPPWEMPGMAAAGALRSSARDLLAYLTALLDRRTAAAVDVATPRVALSGTDHLCLVWNLRRRPGHDLVFHSGATRGFTAFAGFSPQRRTALATLTNAGATVRGTFVQHSYEALRTLAATAG</sequence>
<dbReference type="SUPFAM" id="SSF56601">
    <property type="entry name" value="beta-lactamase/transpeptidase-like"/>
    <property type="match status" value="1"/>
</dbReference>
<feature type="domain" description="Beta-lactamase-related" evidence="1">
    <location>
        <begin position="17"/>
        <end position="301"/>
    </location>
</feature>
<protein>
    <submittedName>
        <fullName evidence="2">Penicillin-binding protein</fullName>
    </submittedName>
</protein>
<evidence type="ECO:0000313" key="3">
    <source>
        <dbReference type="Proteomes" id="UP001225605"/>
    </source>
</evidence>
<dbReference type="EMBL" id="NSDM01000009">
    <property type="protein sequence ID" value="MDQ2586442.1"/>
    <property type="molecule type" value="Genomic_DNA"/>
</dbReference>
<dbReference type="Gene3D" id="3.40.710.10">
    <property type="entry name" value="DD-peptidase/beta-lactamase superfamily"/>
    <property type="match status" value="1"/>
</dbReference>
<accession>A0ABU0X4C7</accession>
<organism evidence="2 3">
    <name type="scientific">Saccharothrix yanglingensis</name>
    <dbReference type="NCBI Taxonomy" id="659496"/>
    <lineage>
        <taxon>Bacteria</taxon>
        <taxon>Bacillati</taxon>
        <taxon>Actinomycetota</taxon>
        <taxon>Actinomycetes</taxon>
        <taxon>Pseudonocardiales</taxon>
        <taxon>Pseudonocardiaceae</taxon>
        <taxon>Saccharothrix</taxon>
    </lineage>
</organism>
<dbReference type="PANTHER" id="PTHR46825">
    <property type="entry name" value="D-ALANYL-D-ALANINE-CARBOXYPEPTIDASE/ENDOPEPTIDASE AMPH"/>
    <property type="match status" value="1"/>
</dbReference>
<dbReference type="Proteomes" id="UP001225605">
    <property type="component" value="Unassembled WGS sequence"/>
</dbReference>
<dbReference type="InterPro" id="IPR001466">
    <property type="entry name" value="Beta-lactam-related"/>
</dbReference>
<dbReference type="InterPro" id="IPR012338">
    <property type="entry name" value="Beta-lactam/transpept-like"/>
</dbReference>
<comment type="caution">
    <text evidence="2">The sequence shown here is derived from an EMBL/GenBank/DDBJ whole genome shotgun (WGS) entry which is preliminary data.</text>
</comment>
<reference evidence="2 3" key="1">
    <citation type="submission" date="2017-06" db="EMBL/GenBank/DDBJ databases">
        <title>Cultured bacterium strain Saccharothrix yanglingensis Hhs.015.</title>
        <authorList>
            <person name="Xia Y."/>
        </authorList>
    </citation>
    <scope>NUCLEOTIDE SEQUENCE [LARGE SCALE GENOMIC DNA]</scope>
    <source>
        <strain evidence="2 3">Hhs.015</strain>
    </source>
</reference>
<evidence type="ECO:0000313" key="2">
    <source>
        <dbReference type="EMBL" id="MDQ2586442.1"/>
    </source>
</evidence>
<name>A0ABU0X4C7_9PSEU</name>
<gene>
    <name evidence="2" type="ORF">CKY47_21090</name>
</gene>
<dbReference type="InterPro" id="IPR050491">
    <property type="entry name" value="AmpC-like"/>
</dbReference>